<dbReference type="SUPFAM" id="SSF52743">
    <property type="entry name" value="Subtilisin-like"/>
    <property type="match status" value="1"/>
</dbReference>
<feature type="compositionally biased region" description="Polar residues" evidence="1">
    <location>
        <begin position="494"/>
        <end position="506"/>
    </location>
</feature>
<dbReference type="AlphaFoldDB" id="A0A9Q8ZGJ0"/>
<feature type="compositionally biased region" description="Low complexity" evidence="1">
    <location>
        <begin position="130"/>
        <end position="154"/>
    </location>
</feature>
<keyword evidence="2" id="KW-0732">Signal</keyword>
<protein>
    <submittedName>
        <fullName evidence="3">Subtilisin-like protein</fullName>
    </submittedName>
</protein>
<sequence>MELLLVFSLALTLFSVDASLPYSLPERYEDIFVPRDLPSTVEPSLVTGIASSGMPTTAPVLVTLITSSSSTYESLSGAPFHTASWNSSSIATSVGKSSFVSQLSSPENIISATSAFNHNSTVGNRPSYIPTTSDSTSASSSTPQASSPSIPASSENSQAPNSLAIPNSSLLSASFSPIANETALPSVSSVHESDLRTNSPVTVTATLSAPNGVPSTVTIVTTTQAEEHDTMSSPQSSQTPVASAAIPAGSGVEVMLSNVAYQLPSSSERPMEIMLTNGSVAQLFASRIILEGKTITVPSDINSATELPGGITAKPAEASIPHSSDDDNDNDGHHGGGGLFGALGSIASGAKSALGGAINDVGTVSTTAMAFAGGAAGATTGFAGSLTGAIGGTSSLVASFNGIQKSFSGSQLSKSALDTLTGAHSLGRQALNWMKSTENLVQDFPNLPADVQSKLRERVGDFAKKGGQLDQYKQALETFQKFPWEEAKLPNPSPTLTPSGTTRPTNTDSVTISQSSSVSQSKTSLKSSTKPQSTTQSESTMTSSQTSSSSSGTPTPTAETMHEYFISSKEGTDWPNFENLIKNIDVVPKSVIRWDNIGAYMCLAMMNSTQAEEMKQSHDFVETVFLNEADPELGDLDDLDGIVEHFRAVGTQRQHETDLQKAVSSLSSDHSFTKDANSGTSLVSRTMGSPDSSAPWWKKMLSAPPPKSNEAPIAPSLYPGYQADDTGGSGTTIYILDDGFDISLPQDFLTNGRTISTHIVPNEYTLLREVRNRGVPEDIRGRNNPDHGTIMASLAGGAITGVAPRADLHLVKVKGEYYHNSGGGKSTSFHTVQSIQYFTEHIKSHIFQRKRARRNGDPELRSVINMSSGVRVTTYPSKEKMEEFKKAFQKLIDFCQEEQIPYVVAAGNVPDVEDVNQNIPHILSRPQDSMIVVGGVNEEGRRFSLMPTDSDGLVHIWSPAENIQHPKSATEVETKSGTSQAAAIVSGLIAYYYGLSSMNHDHVDVNGGFEGAKGLVKSHAWSRSPADPLIKVVYNLARGDLVHDTFPCVRRRDILGNPQSSGFCSVSSVSASSASSSASATSFSTAISSSSMLSKASSATSNLPTSLPSRSFSFLSTKTRGPKPTSSPRPSTPSNKPSEPTSKQEKPKTSTRTSEAPTKPTKSQRPQEPQRTGGYLSPPAPTPTERKHSCLNMIGLNSVYCNGPPAEVAA</sequence>
<evidence type="ECO:0000313" key="4">
    <source>
        <dbReference type="Proteomes" id="UP001056012"/>
    </source>
</evidence>
<dbReference type="VEuPathDB" id="FungiDB:yc1106_09548"/>
<dbReference type="PRINTS" id="PR00723">
    <property type="entry name" value="SUBTILISIN"/>
</dbReference>
<feature type="region of interest" description="Disordered" evidence="1">
    <location>
        <begin position="306"/>
        <end position="336"/>
    </location>
</feature>
<dbReference type="GO" id="GO:0006508">
    <property type="term" value="P:proteolysis"/>
    <property type="evidence" value="ECO:0007669"/>
    <property type="project" value="InterPro"/>
</dbReference>
<feature type="compositionally biased region" description="Polar residues" evidence="1">
    <location>
        <begin position="1150"/>
        <end position="1170"/>
    </location>
</feature>
<keyword evidence="4" id="KW-1185">Reference proteome</keyword>
<dbReference type="InterPro" id="IPR015500">
    <property type="entry name" value="Peptidase_S8_subtilisin-rel"/>
</dbReference>
<name>A0A9Q8ZGJ0_CURCL</name>
<feature type="compositionally biased region" description="Low complexity" evidence="1">
    <location>
        <begin position="507"/>
        <end position="557"/>
    </location>
</feature>
<gene>
    <name evidence="3" type="ORF">yc1106_09548</name>
</gene>
<dbReference type="GO" id="GO:0004252">
    <property type="term" value="F:serine-type endopeptidase activity"/>
    <property type="evidence" value="ECO:0007669"/>
    <property type="project" value="InterPro"/>
</dbReference>
<dbReference type="EMBL" id="CP089281">
    <property type="protein sequence ID" value="USP82274.1"/>
    <property type="molecule type" value="Genomic_DNA"/>
</dbReference>
<evidence type="ECO:0000313" key="3">
    <source>
        <dbReference type="EMBL" id="USP82274.1"/>
    </source>
</evidence>
<feature type="region of interest" description="Disordered" evidence="1">
    <location>
        <begin position="483"/>
        <end position="558"/>
    </location>
</feature>
<feature type="region of interest" description="Disordered" evidence="1">
    <location>
        <begin position="1097"/>
        <end position="1188"/>
    </location>
</feature>
<reference evidence="3" key="1">
    <citation type="submission" date="2021-12" db="EMBL/GenBank/DDBJ databases">
        <title>Curvularia clavata genome.</title>
        <authorList>
            <person name="Cao Y."/>
        </authorList>
    </citation>
    <scope>NUCLEOTIDE SEQUENCE</scope>
    <source>
        <strain evidence="3">Yc1106</strain>
    </source>
</reference>
<dbReference type="OrthoDB" id="3694865at2759"/>
<dbReference type="Gene3D" id="3.40.50.200">
    <property type="entry name" value="Peptidase S8/S53 domain"/>
    <property type="match status" value="1"/>
</dbReference>
<feature type="compositionally biased region" description="Polar residues" evidence="1">
    <location>
        <begin position="1102"/>
        <end position="1119"/>
    </location>
</feature>
<feature type="signal peptide" evidence="2">
    <location>
        <begin position="1"/>
        <end position="18"/>
    </location>
</feature>
<dbReference type="Proteomes" id="UP001056012">
    <property type="component" value="Chromosome 8"/>
</dbReference>
<accession>A0A9Q8ZGJ0</accession>
<organism evidence="3 4">
    <name type="scientific">Curvularia clavata</name>
    <dbReference type="NCBI Taxonomy" id="95742"/>
    <lineage>
        <taxon>Eukaryota</taxon>
        <taxon>Fungi</taxon>
        <taxon>Dikarya</taxon>
        <taxon>Ascomycota</taxon>
        <taxon>Pezizomycotina</taxon>
        <taxon>Dothideomycetes</taxon>
        <taxon>Pleosporomycetidae</taxon>
        <taxon>Pleosporales</taxon>
        <taxon>Pleosporineae</taxon>
        <taxon>Pleosporaceae</taxon>
        <taxon>Curvularia</taxon>
    </lineage>
</organism>
<proteinExistence type="predicted"/>
<dbReference type="InterPro" id="IPR036852">
    <property type="entry name" value="Peptidase_S8/S53_dom_sf"/>
</dbReference>
<feature type="chain" id="PRO_5040431384" evidence="2">
    <location>
        <begin position="19"/>
        <end position="1210"/>
    </location>
</feature>
<evidence type="ECO:0000256" key="2">
    <source>
        <dbReference type="SAM" id="SignalP"/>
    </source>
</evidence>
<evidence type="ECO:0000256" key="1">
    <source>
        <dbReference type="SAM" id="MobiDB-lite"/>
    </source>
</evidence>
<feature type="region of interest" description="Disordered" evidence="1">
    <location>
        <begin position="121"/>
        <end position="163"/>
    </location>
</feature>